<accession>A0AAP0EJ16</accession>
<comment type="caution">
    <text evidence="1">The sequence shown here is derived from an EMBL/GenBank/DDBJ whole genome shotgun (WGS) entry which is preliminary data.</text>
</comment>
<dbReference type="AlphaFoldDB" id="A0AAP0EJ16"/>
<name>A0AAP0EJ16_9MAGN</name>
<proteinExistence type="predicted"/>
<keyword evidence="2" id="KW-1185">Reference proteome</keyword>
<dbReference type="EMBL" id="JBBNAE010000010">
    <property type="protein sequence ID" value="KAK9091667.1"/>
    <property type="molecule type" value="Genomic_DNA"/>
</dbReference>
<protein>
    <submittedName>
        <fullName evidence="1">Uncharacterized protein</fullName>
    </submittedName>
</protein>
<sequence>MEHGISTRSAVDLLLDFPTAACKKDPGVSKDGALILRKIDMYADLVVRFEELFGYFTVEGVVLRDYSDTD</sequence>
<gene>
    <name evidence="1" type="ORF">Sjap_024844</name>
</gene>
<reference evidence="1 2" key="1">
    <citation type="submission" date="2024-01" db="EMBL/GenBank/DDBJ databases">
        <title>Genome assemblies of Stephania.</title>
        <authorList>
            <person name="Yang L."/>
        </authorList>
    </citation>
    <scope>NUCLEOTIDE SEQUENCE [LARGE SCALE GENOMIC DNA]</scope>
    <source>
        <strain evidence="1">QJT</strain>
        <tissue evidence="1">Leaf</tissue>
    </source>
</reference>
<organism evidence="1 2">
    <name type="scientific">Stephania japonica</name>
    <dbReference type="NCBI Taxonomy" id="461633"/>
    <lineage>
        <taxon>Eukaryota</taxon>
        <taxon>Viridiplantae</taxon>
        <taxon>Streptophyta</taxon>
        <taxon>Embryophyta</taxon>
        <taxon>Tracheophyta</taxon>
        <taxon>Spermatophyta</taxon>
        <taxon>Magnoliopsida</taxon>
        <taxon>Ranunculales</taxon>
        <taxon>Menispermaceae</taxon>
        <taxon>Menispermoideae</taxon>
        <taxon>Cissampelideae</taxon>
        <taxon>Stephania</taxon>
    </lineage>
</organism>
<evidence type="ECO:0000313" key="2">
    <source>
        <dbReference type="Proteomes" id="UP001417504"/>
    </source>
</evidence>
<dbReference type="Proteomes" id="UP001417504">
    <property type="component" value="Unassembled WGS sequence"/>
</dbReference>
<evidence type="ECO:0000313" key="1">
    <source>
        <dbReference type="EMBL" id="KAK9091667.1"/>
    </source>
</evidence>